<dbReference type="InterPro" id="IPR056861">
    <property type="entry name" value="HMCN1-like_VWA"/>
</dbReference>
<evidence type="ECO:0000259" key="6">
    <source>
        <dbReference type="Pfam" id="PF23560"/>
    </source>
</evidence>
<evidence type="ECO:0000259" key="9">
    <source>
        <dbReference type="Pfam" id="PF25107"/>
    </source>
</evidence>
<evidence type="ECO:0008006" key="12">
    <source>
        <dbReference type="Google" id="ProtNLM"/>
    </source>
</evidence>
<accession>A0A9Q0IAK6</accession>
<protein>
    <recommendedName>
        <fullName evidence="12">VWFA domain-containing protein</fullName>
    </recommendedName>
</protein>
<organism evidence="10 11">
    <name type="scientific">Muraenolepis orangiensis</name>
    <name type="common">Patagonian moray cod</name>
    <dbReference type="NCBI Taxonomy" id="630683"/>
    <lineage>
        <taxon>Eukaryota</taxon>
        <taxon>Metazoa</taxon>
        <taxon>Chordata</taxon>
        <taxon>Craniata</taxon>
        <taxon>Vertebrata</taxon>
        <taxon>Euteleostomi</taxon>
        <taxon>Actinopterygii</taxon>
        <taxon>Neopterygii</taxon>
        <taxon>Teleostei</taxon>
        <taxon>Neoteleostei</taxon>
        <taxon>Acanthomorphata</taxon>
        <taxon>Zeiogadaria</taxon>
        <taxon>Gadariae</taxon>
        <taxon>Gadiformes</taxon>
        <taxon>Muraenolepidoidei</taxon>
        <taxon>Muraenolepididae</taxon>
        <taxon>Muraenolepis</taxon>
    </lineage>
</organism>
<evidence type="ECO:0000256" key="3">
    <source>
        <dbReference type="ARBA" id="ARBA00022729"/>
    </source>
</evidence>
<name>A0A9Q0IAK6_9TELE</name>
<dbReference type="InterPro" id="IPR036465">
    <property type="entry name" value="vWFA_dom_sf"/>
</dbReference>
<gene>
    <name evidence="10" type="ORF">NHX12_008841</name>
</gene>
<dbReference type="AlphaFoldDB" id="A0A9Q0IAK6"/>
<evidence type="ECO:0000256" key="5">
    <source>
        <dbReference type="SAM" id="SignalP"/>
    </source>
</evidence>
<dbReference type="InterPro" id="IPR057615">
    <property type="entry name" value="Ig_VWA7"/>
</dbReference>
<dbReference type="InterPro" id="IPR056862">
    <property type="entry name" value="VWA7_N"/>
</dbReference>
<dbReference type="Pfam" id="PF23560">
    <property type="entry name" value="GBD_Hemicentin"/>
    <property type="match status" value="1"/>
</dbReference>
<dbReference type="OrthoDB" id="301415at2759"/>
<proteinExistence type="predicted"/>
<feature type="signal peptide" evidence="5">
    <location>
        <begin position="1"/>
        <end position="20"/>
    </location>
</feature>
<evidence type="ECO:0000259" key="8">
    <source>
        <dbReference type="Pfam" id="PF25106"/>
    </source>
</evidence>
<dbReference type="Gene3D" id="3.40.50.410">
    <property type="entry name" value="von Willebrand factor, type A domain"/>
    <property type="match status" value="1"/>
</dbReference>
<feature type="domain" description="Hemicentin-1-like von Willebrand factor A" evidence="8">
    <location>
        <begin position="192"/>
        <end position="366"/>
    </location>
</feature>
<keyword evidence="3 5" id="KW-0732">Signal</keyword>
<feature type="domain" description="Hemicentin/VWA7 galactose-binding" evidence="6">
    <location>
        <begin position="374"/>
        <end position="461"/>
    </location>
</feature>
<dbReference type="EMBL" id="JANIIK010000114">
    <property type="protein sequence ID" value="KAJ3590893.1"/>
    <property type="molecule type" value="Genomic_DNA"/>
</dbReference>
<keyword evidence="2" id="KW-0964">Secreted</keyword>
<dbReference type="Pfam" id="PF25107">
    <property type="entry name" value="VWA7_N"/>
    <property type="match status" value="1"/>
</dbReference>
<keyword evidence="4" id="KW-0325">Glycoprotein</keyword>
<comment type="caution">
    <text evidence="10">The sequence shown here is derived from an EMBL/GenBank/DDBJ whole genome shotgun (WGS) entry which is preliminary data.</text>
</comment>
<keyword evidence="11" id="KW-1185">Reference proteome</keyword>
<evidence type="ECO:0000256" key="2">
    <source>
        <dbReference type="ARBA" id="ARBA00022525"/>
    </source>
</evidence>
<dbReference type="Pfam" id="PF23619">
    <property type="entry name" value="Ig_VWA7"/>
    <property type="match status" value="1"/>
</dbReference>
<evidence type="ECO:0000313" key="10">
    <source>
        <dbReference type="EMBL" id="KAJ3590893.1"/>
    </source>
</evidence>
<dbReference type="Pfam" id="PF25106">
    <property type="entry name" value="VWA_4"/>
    <property type="match status" value="1"/>
</dbReference>
<comment type="subcellular location">
    <subcellularLocation>
        <location evidence="1">Secreted</location>
    </subcellularLocation>
</comment>
<dbReference type="PANTHER" id="PTHR14905:SF18">
    <property type="entry name" value="VON WILLEBRAND FACTOR A DOMAIN-CONTAINING 10, TANDEM DUPLICATE 1-RELATED"/>
    <property type="match status" value="1"/>
</dbReference>
<dbReference type="InterPro" id="IPR056475">
    <property type="entry name" value="GBD_Hemicentin/VWA7"/>
</dbReference>
<dbReference type="InterPro" id="IPR052577">
    <property type="entry name" value="VWA7"/>
</dbReference>
<feature type="domain" description="VWA7 Ig-like" evidence="7">
    <location>
        <begin position="583"/>
        <end position="638"/>
    </location>
</feature>
<dbReference type="Proteomes" id="UP001148018">
    <property type="component" value="Unassembled WGS sequence"/>
</dbReference>
<dbReference type="PANTHER" id="PTHR14905">
    <property type="entry name" value="NG37"/>
    <property type="match status" value="1"/>
</dbReference>
<evidence type="ECO:0000259" key="7">
    <source>
        <dbReference type="Pfam" id="PF23619"/>
    </source>
</evidence>
<dbReference type="SUPFAM" id="SSF53300">
    <property type="entry name" value="vWA-like"/>
    <property type="match status" value="1"/>
</dbReference>
<reference evidence="10" key="1">
    <citation type="submission" date="2022-07" db="EMBL/GenBank/DDBJ databases">
        <title>Chromosome-level genome of Muraenolepis orangiensis.</title>
        <authorList>
            <person name="Kim J."/>
        </authorList>
    </citation>
    <scope>NUCLEOTIDE SEQUENCE</scope>
    <source>
        <strain evidence="10">KU_S4_2022</strain>
        <tissue evidence="10">Muscle</tissue>
    </source>
</reference>
<sequence length="640" mass="68237">MRSGCWGVLSLLLLLAGTAAFKITRGPSVNHLEISERAILDVTVQTCRTMAEQEGRDFVPPPRPLTASGVIRACDAAESSKSFLRAIKVIQTNNKRVDISRLFDPNFHFDDETFEEGRAIITDGLRIIKDSNKLGNFEAAREKLGEITHPLQVTSSRLAEAATVQLLDDIRGAAGDTDFLRMVGITKGLNKALCFVIDTTESMSDEINAVKNVTASLVDSKVGTPDEPSLYILVPFNDPEFGPLMRTTDPNVFKTWLNSTTVSGGGDFPEMSLSGLQLALAGAPPGSEIFLFTDAAAKDIHLEGAVIALIERTKTVVNFIITGSSTISFRSVREMNSNNQTSQISESDSQLYSALAHASGGQAIQVPNRVLPPRENNRNFSFSVDESLRNLNIYITGNILNFTLTSPSGVSQNINSSNDSLATMKVVGDFRTLQINTTAAGVWEITILSMDPYTIKIMGQSGIDFLFDFVQFFQGASEGFDVLENRPVAGGNATLLLTLTGLDSGTLTNVSLVEASGALGELSGEVEALGGGDFLARFDTIPSGDFVVRLKGRADGTSRASTNDFQRQSPGSLRASALTVTTTFDGGLLEPGSSFSVPFTVTTNGTGGNFTIQATNDQGLNSTFPSQLELASGGSANGSS</sequence>
<dbReference type="GO" id="GO:0005576">
    <property type="term" value="C:extracellular region"/>
    <property type="evidence" value="ECO:0007669"/>
    <property type="project" value="UniProtKB-SubCell"/>
</dbReference>
<feature type="chain" id="PRO_5040406481" description="VWFA domain-containing protein" evidence="5">
    <location>
        <begin position="21"/>
        <end position="640"/>
    </location>
</feature>
<evidence type="ECO:0000256" key="1">
    <source>
        <dbReference type="ARBA" id="ARBA00004613"/>
    </source>
</evidence>
<evidence type="ECO:0000256" key="4">
    <source>
        <dbReference type="ARBA" id="ARBA00023180"/>
    </source>
</evidence>
<feature type="domain" description="VWA7 N-terminal" evidence="9">
    <location>
        <begin position="65"/>
        <end position="152"/>
    </location>
</feature>
<evidence type="ECO:0000313" key="11">
    <source>
        <dbReference type="Proteomes" id="UP001148018"/>
    </source>
</evidence>